<name>A0ABP6UUD1_9FLAO</name>
<evidence type="ECO:0000256" key="1">
    <source>
        <dbReference type="ARBA" id="ARBA00009054"/>
    </source>
</evidence>
<dbReference type="Pfam" id="PF01025">
    <property type="entry name" value="GrpE"/>
    <property type="match status" value="1"/>
</dbReference>
<reference evidence="7" key="1">
    <citation type="journal article" date="2019" name="Int. J. Syst. Evol. Microbiol.">
        <title>The Global Catalogue of Microorganisms (GCM) 10K type strain sequencing project: providing services to taxonomists for standard genome sequencing and annotation.</title>
        <authorList>
            <consortium name="The Broad Institute Genomics Platform"/>
            <consortium name="The Broad Institute Genome Sequencing Center for Infectious Disease"/>
            <person name="Wu L."/>
            <person name="Ma J."/>
        </authorList>
    </citation>
    <scope>NUCLEOTIDE SEQUENCE [LARGE SCALE GENOMIC DNA]</scope>
    <source>
        <strain evidence="7">JCM 17106</strain>
    </source>
</reference>
<comment type="similarity">
    <text evidence="1 3 4">Belongs to the GrpE family.</text>
</comment>
<feature type="region of interest" description="Disordered" evidence="5">
    <location>
        <begin position="1"/>
        <end position="23"/>
    </location>
</feature>
<comment type="caution">
    <text evidence="6">The sequence shown here is derived from an EMBL/GenBank/DDBJ whole genome shotgun (WGS) entry which is preliminary data.</text>
</comment>
<dbReference type="PRINTS" id="PR00773">
    <property type="entry name" value="GRPEPROTEIN"/>
</dbReference>
<dbReference type="InterPro" id="IPR000740">
    <property type="entry name" value="GrpE"/>
</dbReference>
<dbReference type="PANTHER" id="PTHR21237:SF23">
    <property type="entry name" value="GRPE PROTEIN HOMOLOG, MITOCHONDRIAL"/>
    <property type="match status" value="1"/>
</dbReference>
<dbReference type="Gene3D" id="2.30.22.10">
    <property type="entry name" value="Head domain of nucleotide exchange factor GrpE"/>
    <property type="match status" value="1"/>
</dbReference>
<evidence type="ECO:0000256" key="3">
    <source>
        <dbReference type="HAMAP-Rule" id="MF_01151"/>
    </source>
</evidence>
<comment type="function">
    <text evidence="3">Participates actively in the response to hyperosmotic and heat shock by preventing the aggregation of stress-denatured proteins, in association with DnaK and GrpE. It is the nucleotide exchange factor for DnaK and may function as a thermosensor. Unfolded proteins bind initially to DnaJ; upon interaction with the DnaJ-bound protein, DnaK hydrolyzes its bound ATP, resulting in the formation of a stable complex. GrpE releases ADP from DnaK; ATP binding to DnaK triggers the release of the substrate protein, thus completing the reaction cycle. Several rounds of ATP-dependent interactions between DnaJ, DnaK and GrpE are required for fully efficient folding.</text>
</comment>
<dbReference type="SUPFAM" id="SSF58014">
    <property type="entry name" value="Coiled-coil domain of nucleotide exchange factor GrpE"/>
    <property type="match status" value="1"/>
</dbReference>
<evidence type="ECO:0000313" key="6">
    <source>
        <dbReference type="EMBL" id="GAA3522101.1"/>
    </source>
</evidence>
<keyword evidence="3" id="KW-0346">Stress response</keyword>
<proteinExistence type="inferred from homology"/>
<dbReference type="PANTHER" id="PTHR21237">
    <property type="entry name" value="GRPE PROTEIN"/>
    <property type="match status" value="1"/>
</dbReference>
<dbReference type="Proteomes" id="UP001500459">
    <property type="component" value="Unassembled WGS sequence"/>
</dbReference>
<sequence length="196" mass="22509">MEKKELIKGTSYMNKKNKNTEDVKDQVEEVLDATIEETETKTETENVDVETQLKNDLEKEKDKFLRLFAEFENYKKRTSRERIELFKTASQDVLQSMLPVIDDFDRAMKEIEKSDDKDLIKGVELIHNKLKETLKSKGLVEVEVNAGDSFNADDHEAITQIPAPSDELKGKIVDVIEKGYKLGDKVIRFPKVVTGQ</sequence>
<organism evidence="6 7">
    <name type="scientific">Aquimarina addita</name>
    <dbReference type="NCBI Taxonomy" id="870485"/>
    <lineage>
        <taxon>Bacteria</taxon>
        <taxon>Pseudomonadati</taxon>
        <taxon>Bacteroidota</taxon>
        <taxon>Flavobacteriia</taxon>
        <taxon>Flavobacteriales</taxon>
        <taxon>Flavobacteriaceae</taxon>
        <taxon>Aquimarina</taxon>
    </lineage>
</organism>
<dbReference type="SUPFAM" id="SSF51064">
    <property type="entry name" value="Head domain of nucleotide exchange factor GrpE"/>
    <property type="match status" value="1"/>
</dbReference>
<protein>
    <recommendedName>
        <fullName evidence="3">Protein GrpE</fullName>
    </recommendedName>
    <alternativeName>
        <fullName evidence="3">HSP-70 cofactor</fullName>
    </alternativeName>
</protein>
<accession>A0ABP6UUD1</accession>
<keyword evidence="3" id="KW-0963">Cytoplasm</keyword>
<evidence type="ECO:0000256" key="4">
    <source>
        <dbReference type="RuleBase" id="RU004478"/>
    </source>
</evidence>
<evidence type="ECO:0000313" key="7">
    <source>
        <dbReference type="Proteomes" id="UP001500459"/>
    </source>
</evidence>
<keyword evidence="7" id="KW-1185">Reference proteome</keyword>
<dbReference type="CDD" id="cd00446">
    <property type="entry name" value="GrpE"/>
    <property type="match status" value="1"/>
</dbReference>
<evidence type="ECO:0000256" key="5">
    <source>
        <dbReference type="SAM" id="MobiDB-lite"/>
    </source>
</evidence>
<keyword evidence="2 3" id="KW-0143">Chaperone</keyword>
<dbReference type="Gene3D" id="3.90.20.20">
    <property type="match status" value="1"/>
</dbReference>
<comment type="subcellular location">
    <subcellularLocation>
        <location evidence="3">Cytoplasm</location>
    </subcellularLocation>
</comment>
<gene>
    <name evidence="3" type="primary">grpE</name>
    <name evidence="6" type="ORF">GCM10022393_40780</name>
</gene>
<dbReference type="EMBL" id="BAABCW010000028">
    <property type="protein sequence ID" value="GAA3522101.1"/>
    <property type="molecule type" value="Genomic_DNA"/>
</dbReference>
<dbReference type="InterPro" id="IPR013805">
    <property type="entry name" value="GrpE_CC"/>
</dbReference>
<evidence type="ECO:0000256" key="2">
    <source>
        <dbReference type="ARBA" id="ARBA00023186"/>
    </source>
</evidence>
<dbReference type="HAMAP" id="MF_01151">
    <property type="entry name" value="GrpE"/>
    <property type="match status" value="1"/>
</dbReference>
<dbReference type="InterPro" id="IPR009012">
    <property type="entry name" value="GrpE_head"/>
</dbReference>
<comment type="subunit">
    <text evidence="3">Homodimer.</text>
</comment>